<dbReference type="EMBL" id="JAZDRP010000009">
    <property type="protein sequence ID" value="MEE2527150.1"/>
    <property type="molecule type" value="Genomic_DNA"/>
</dbReference>
<keyword evidence="2" id="KW-1185">Reference proteome</keyword>
<accession>A0ABU7LTA5</accession>
<dbReference type="SUPFAM" id="SSF48576">
    <property type="entry name" value="Terpenoid synthases"/>
    <property type="match status" value="1"/>
</dbReference>
<dbReference type="RefSeq" id="WP_330199814.1">
    <property type="nucleotide sequence ID" value="NZ_JAZDRP010000009.1"/>
</dbReference>
<dbReference type="InterPro" id="IPR002060">
    <property type="entry name" value="Squ/phyt_synthse"/>
</dbReference>
<reference evidence="1 2" key="1">
    <citation type="submission" date="2024-01" db="EMBL/GenBank/DDBJ databases">
        <title>Hyphobacterium bacterium isolated from marine sediment.</title>
        <authorList>
            <person name="Zhao S."/>
        </authorList>
    </citation>
    <scope>NUCLEOTIDE SEQUENCE [LARGE SCALE GENOMIC DNA]</scope>
    <source>
        <strain evidence="2">HN65</strain>
    </source>
</reference>
<sequence length="270" mass="29329">MSVTAENRSDRELAAMFAPADVRQRLLGFYAWLEEIEQIPVKAREPAIQAMRFAWHREAVSDLFLEPPKVRRHDAYEGLAGLLEVDGPTQAELTGIINAIEDGLDPDGLANGDVLLSLIDAHHGQALKIGLRLAGADSNEAQTLAAGRAAGLAHWLGSFAFRAGRQLAVIPQADLAMAGLNTHRLATGREPDLAKLALAPILDHLEDASQTLRLTGKCASEAFPVMGAARLARGMLKQARATNDPYRSHFDRPLLARQWELLRASISGRL</sequence>
<dbReference type="Pfam" id="PF00494">
    <property type="entry name" value="SQS_PSY"/>
    <property type="match status" value="1"/>
</dbReference>
<protein>
    <submittedName>
        <fullName evidence="1">Squalene/phytoene synthase family protein</fullName>
    </submittedName>
</protein>
<comment type="caution">
    <text evidence="1">The sequence shown here is derived from an EMBL/GenBank/DDBJ whole genome shotgun (WGS) entry which is preliminary data.</text>
</comment>
<evidence type="ECO:0000313" key="2">
    <source>
        <dbReference type="Proteomes" id="UP001354971"/>
    </source>
</evidence>
<evidence type="ECO:0000313" key="1">
    <source>
        <dbReference type="EMBL" id="MEE2527150.1"/>
    </source>
</evidence>
<dbReference type="Gene3D" id="1.10.600.10">
    <property type="entry name" value="Farnesyl Diphosphate Synthase"/>
    <property type="match status" value="1"/>
</dbReference>
<dbReference type="Proteomes" id="UP001354971">
    <property type="component" value="Unassembled WGS sequence"/>
</dbReference>
<dbReference type="InterPro" id="IPR008949">
    <property type="entry name" value="Isoprenoid_synthase_dom_sf"/>
</dbReference>
<proteinExistence type="predicted"/>
<organism evidence="1 2">
    <name type="scientific">Hyphobacterium lacteum</name>
    <dbReference type="NCBI Taxonomy" id="3116575"/>
    <lineage>
        <taxon>Bacteria</taxon>
        <taxon>Pseudomonadati</taxon>
        <taxon>Pseudomonadota</taxon>
        <taxon>Alphaproteobacteria</taxon>
        <taxon>Maricaulales</taxon>
        <taxon>Maricaulaceae</taxon>
        <taxon>Hyphobacterium</taxon>
    </lineage>
</organism>
<gene>
    <name evidence="1" type="ORF">V0U79_12300</name>
</gene>
<name>A0ABU7LTA5_9PROT</name>